<evidence type="ECO:0000256" key="1">
    <source>
        <dbReference type="SAM" id="Phobius"/>
    </source>
</evidence>
<dbReference type="Pfam" id="PF04632">
    <property type="entry name" value="FUSC"/>
    <property type="match status" value="2"/>
</dbReference>
<protein>
    <submittedName>
        <fullName evidence="2">FUSC family protein</fullName>
    </submittedName>
</protein>
<feature type="transmembrane region" description="Helical" evidence="1">
    <location>
        <begin position="156"/>
        <end position="173"/>
    </location>
</feature>
<dbReference type="EMBL" id="JBIEIL010000008">
    <property type="protein sequence ID" value="MFG6206155.1"/>
    <property type="molecule type" value="Genomic_DNA"/>
</dbReference>
<organism evidence="2 3">
    <name type="scientific">Pseudomonas retamae</name>
    <dbReference type="NCBI Taxonomy" id="702110"/>
    <lineage>
        <taxon>Bacteria</taxon>
        <taxon>Pseudomonadati</taxon>
        <taxon>Pseudomonadota</taxon>
        <taxon>Gammaproteobacteria</taxon>
        <taxon>Pseudomonadales</taxon>
        <taxon>Pseudomonadaceae</taxon>
        <taxon>Pseudomonas</taxon>
    </lineage>
</organism>
<name>A0ABW7DDT9_9PSED</name>
<feature type="transmembrane region" description="Helical" evidence="1">
    <location>
        <begin position="461"/>
        <end position="482"/>
    </location>
</feature>
<keyword evidence="3" id="KW-1185">Reference proteome</keyword>
<dbReference type="RefSeq" id="WP_394507298.1">
    <property type="nucleotide sequence ID" value="NZ_JBIEIL010000008.1"/>
</dbReference>
<keyword evidence="1" id="KW-1133">Transmembrane helix</keyword>
<feature type="transmembrane region" description="Helical" evidence="1">
    <location>
        <begin position="115"/>
        <end position="136"/>
    </location>
</feature>
<reference evidence="2 3" key="1">
    <citation type="submission" date="2024-10" db="EMBL/GenBank/DDBJ databases">
        <title>Whole genome of Pseudomonas sp Strain RB5.</title>
        <authorList>
            <person name="Selami N."/>
        </authorList>
    </citation>
    <scope>NUCLEOTIDE SEQUENCE [LARGE SCALE GENOMIC DNA]</scope>
    <source>
        <strain evidence="2 3">RB5</strain>
    </source>
</reference>
<feature type="transmembrane region" description="Helical" evidence="1">
    <location>
        <begin position="59"/>
        <end position="82"/>
    </location>
</feature>
<keyword evidence="1" id="KW-0812">Transmembrane</keyword>
<sequence>MRAVLTHFLNPDLRSIVFACKGLSAVALALATSMSLDLDKPFWAMVASMMLQARPEAGLVIEKAACLVLGSTIGAAIAILILDNLTPYPVSAIGALALCVAVTSAIASTMRHVNFVFATSLVSVTAILIVLFAMANPANTSSGSIFMVVRARLSEVIVGAGSAIFASVLLYPFKVQKVLETSMNRLRDLSLTHVSAILQAQSNPTAVHLQRISMIALATSLNDDVNSGRYELATNVDAALLTASNALTIVAWGQTIERILSDNPKRLPDMLARFVDQDAHGCSSLEKECLDKVSEALSAMRGACDSIAERSGGTQRSPRFNRHRDWLVGLRSALRSSLVFLSAIGVWILSDEQAALIMLIALPVLLSQIFSSHPAPHLATAKLLGGALIAIPVAILFVLSSLAQGSGDFEMLILVLSAPLFLGLMSMTSPSLTPYGLGFCLTLAVLVQPSNYMTFAIDQCLSTGLGIAAGLGLLYAAVDVLGPPKAIWLQQRIIRALNSDLETMRKKRLSANWLTQRAAERLAFLAAYEPPSPVGRELTQRGLKIFESGHRMSLDSIKQHKASNSTPQ</sequence>
<feature type="transmembrane region" description="Helical" evidence="1">
    <location>
        <begin position="354"/>
        <end position="371"/>
    </location>
</feature>
<keyword evidence="1" id="KW-0472">Membrane</keyword>
<dbReference type="Proteomes" id="UP001605918">
    <property type="component" value="Unassembled WGS sequence"/>
</dbReference>
<proteinExistence type="predicted"/>
<feature type="transmembrane region" description="Helical" evidence="1">
    <location>
        <begin position="326"/>
        <end position="348"/>
    </location>
</feature>
<dbReference type="InterPro" id="IPR006726">
    <property type="entry name" value="PHBA_efflux_AaeB/fusaric-R"/>
</dbReference>
<feature type="transmembrane region" description="Helical" evidence="1">
    <location>
        <begin position="88"/>
        <end position="108"/>
    </location>
</feature>
<feature type="transmembrane region" description="Helical" evidence="1">
    <location>
        <begin position="432"/>
        <end position="449"/>
    </location>
</feature>
<evidence type="ECO:0000313" key="3">
    <source>
        <dbReference type="Proteomes" id="UP001605918"/>
    </source>
</evidence>
<comment type="caution">
    <text evidence="2">The sequence shown here is derived from an EMBL/GenBank/DDBJ whole genome shotgun (WGS) entry which is preliminary data.</text>
</comment>
<gene>
    <name evidence="2" type="ORF">ACGSLL_17480</name>
</gene>
<accession>A0ABW7DDT9</accession>
<feature type="transmembrane region" description="Helical" evidence="1">
    <location>
        <begin position="383"/>
        <end position="403"/>
    </location>
</feature>
<evidence type="ECO:0000313" key="2">
    <source>
        <dbReference type="EMBL" id="MFG6206155.1"/>
    </source>
</evidence>